<gene>
    <name evidence="5" type="primary">rlmH</name>
    <name evidence="6" type="ORF">CCS01_07085</name>
</gene>
<protein>
    <recommendedName>
        <fullName evidence="5">Ribosomal RNA large subunit methyltransferase H</fullName>
        <ecNumber evidence="5">2.1.1.177</ecNumber>
    </recommendedName>
    <alternativeName>
        <fullName evidence="5">23S rRNA (pseudouridine1915-N3)-methyltransferase</fullName>
    </alternativeName>
    <alternativeName>
        <fullName evidence="5">23S rRNA m3Psi1915 methyltransferase</fullName>
    </alternativeName>
    <alternativeName>
        <fullName evidence="5">rRNA (pseudouridine-N3-)-methyltransferase RlmH</fullName>
    </alternativeName>
</protein>
<name>A0A2S6NKR0_RHOGL</name>
<keyword evidence="1 5" id="KW-0489">Methyltransferase</keyword>
<accession>A0A2S6NKR0</accession>
<dbReference type="GO" id="GO:0070038">
    <property type="term" value="F:rRNA (pseudouridine-N3-)-methyltransferase activity"/>
    <property type="evidence" value="ECO:0007669"/>
    <property type="project" value="UniProtKB-UniRule"/>
</dbReference>
<comment type="subcellular location">
    <subcellularLocation>
        <location evidence="5">Cytoplasm</location>
    </subcellularLocation>
</comment>
<dbReference type="Proteomes" id="UP000239724">
    <property type="component" value="Unassembled WGS sequence"/>
</dbReference>
<comment type="caution">
    <text evidence="6">The sequence shown here is derived from an EMBL/GenBank/DDBJ whole genome shotgun (WGS) entry which is preliminary data.</text>
</comment>
<dbReference type="InterPro" id="IPR029028">
    <property type="entry name" value="Alpha/beta_knot_MTases"/>
</dbReference>
<organism evidence="6 7">
    <name type="scientific">Rhodopila globiformis</name>
    <name type="common">Rhodopseudomonas globiformis</name>
    <dbReference type="NCBI Taxonomy" id="1071"/>
    <lineage>
        <taxon>Bacteria</taxon>
        <taxon>Pseudomonadati</taxon>
        <taxon>Pseudomonadota</taxon>
        <taxon>Alphaproteobacteria</taxon>
        <taxon>Acetobacterales</taxon>
        <taxon>Acetobacteraceae</taxon>
        <taxon>Rhodopila</taxon>
    </lineage>
</organism>
<evidence type="ECO:0000256" key="3">
    <source>
        <dbReference type="ARBA" id="ARBA00022691"/>
    </source>
</evidence>
<keyword evidence="3 5" id="KW-0949">S-adenosyl-L-methionine</keyword>
<comment type="catalytic activity">
    <reaction evidence="5">
        <text>pseudouridine(1915) in 23S rRNA + S-adenosyl-L-methionine = N(3)-methylpseudouridine(1915) in 23S rRNA + S-adenosyl-L-homocysteine + H(+)</text>
        <dbReference type="Rhea" id="RHEA:42752"/>
        <dbReference type="Rhea" id="RHEA-COMP:10221"/>
        <dbReference type="Rhea" id="RHEA-COMP:10222"/>
        <dbReference type="ChEBI" id="CHEBI:15378"/>
        <dbReference type="ChEBI" id="CHEBI:57856"/>
        <dbReference type="ChEBI" id="CHEBI:59789"/>
        <dbReference type="ChEBI" id="CHEBI:65314"/>
        <dbReference type="ChEBI" id="CHEBI:74486"/>
        <dbReference type="EC" id="2.1.1.177"/>
    </reaction>
</comment>
<comment type="function">
    <text evidence="5">Specifically methylates the pseudouridine at position 1915 (m3Psi1915) in 23S rRNA.</text>
</comment>
<evidence type="ECO:0000256" key="4">
    <source>
        <dbReference type="ARBA" id="ARBA00038303"/>
    </source>
</evidence>
<keyword evidence="2 5" id="KW-0808">Transferase</keyword>
<evidence type="ECO:0000256" key="1">
    <source>
        <dbReference type="ARBA" id="ARBA00022603"/>
    </source>
</evidence>
<proteinExistence type="inferred from homology"/>
<dbReference type="CDD" id="cd18081">
    <property type="entry name" value="RlmH-like"/>
    <property type="match status" value="1"/>
</dbReference>
<dbReference type="InterPro" id="IPR029026">
    <property type="entry name" value="tRNA_m1G_MTases_N"/>
</dbReference>
<dbReference type="AlphaFoldDB" id="A0A2S6NKR0"/>
<keyword evidence="5" id="KW-0698">rRNA processing</keyword>
<dbReference type="Gene3D" id="3.40.1280.10">
    <property type="match status" value="1"/>
</dbReference>
<dbReference type="Pfam" id="PF02590">
    <property type="entry name" value="SPOUT_MTase"/>
    <property type="match status" value="1"/>
</dbReference>
<dbReference type="EMBL" id="NHRY01000070">
    <property type="protein sequence ID" value="PPQ35627.1"/>
    <property type="molecule type" value="Genomic_DNA"/>
</dbReference>
<dbReference type="HAMAP" id="MF_00658">
    <property type="entry name" value="23SrRNA_methyltr_H"/>
    <property type="match status" value="1"/>
</dbReference>
<reference evidence="6 7" key="1">
    <citation type="journal article" date="2018" name="Arch. Microbiol.">
        <title>New insights into the metabolic potential of the phototrophic purple bacterium Rhodopila globiformis DSM 161(T) from its draft genome sequence and evidence for a vanadium-dependent nitrogenase.</title>
        <authorList>
            <person name="Imhoff J.F."/>
            <person name="Rahn T."/>
            <person name="Kunzel S."/>
            <person name="Neulinger S.C."/>
        </authorList>
    </citation>
    <scope>NUCLEOTIDE SEQUENCE [LARGE SCALE GENOMIC DNA]</scope>
    <source>
        <strain evidence="6 7">DSM 161</strain>
    </source>
</reference>
<feature type="binding site" evidence="5">
    <location>
        <position position="96"/>
    </location>
    <ligand>
        <name>S-adenosyl-L-methionine</name>
        <dbReference type="ChEBI" id="CHEBI:59789"/>
    </ligand>
</feature>
<evidence type="ECO:0000256" key="2">
    <source>
        <dbReference type="ARBA" id="ARBA00022679"/>
    </source>
</evidence>
<comment type="subunit">
    <text evidence="5">Homodimer.</text>
</comment>
<evidence type="ECO:0000256" key="5">
    <source>
        <dbReference type="HAMAP-Rule" id="MF_00658"/>
    </source>
</evidence>
<dbReference type="RefSeq" id="WP_104518150.1">
    <property type="nucleotide sequence ID" value="NZ_NHRY01000070.1"/>
</dbReference>
<feature type="binding site" evidence="5">
    <location>
        <begin position="115"/>
        <end position="120"/>
    </location>
    <ligand>
        <name>S-adenosyl-L-methionine</name>
        <dbReference type="ChEBI" id="CHEBI:59789"/>
    </ligand>
</feature>
<dbReference type="OrthoDB" id="9806643at2"/>
<keyword evidence="5" id="KW-0963">Cytoplasm</keyword>
<dbReference type="EC" id="2.1.1.177" evidence="5"/>
<dbReference type="SUPFAM" id="SSF75217">
    <property type="entry name" value="alpha/beta knot"/>
    <property type="match status" value="1"/>
</dbReference>
<dbReference type="PANTHER" id="PTHR33603:SF1">
    <property type="entry name" value="RIBOSOMAL RNA LARGE SUBUNIT METHYLTRANSFERASE H"/>
    <property type="match status" value="1"/>
</dbReference>
<dbReference type="GO" id="GO:0005737">
    <property type="term" value="C:cytoplasm"/>
    <property type="evidence" value="ECO:0007669"/>
    <property type="project" value="UniProtKB-SubCell"/>
</dbReference>
<keyword evidence="7" id="KW-1185">Reference proteome</keyword>
<evidence type="ECO:0000313" key="6">
    <source>
        <dbReference type="EMBL" id="PPQ35627.1"/>
    </source>
</evidence>
<dbReference type="InterPro" id="IPR003742">
    <property type="entry name" value="RlmH-like"/>
</dbReference>
<sequence length="155" mass="16840">MHIIAVGRLRACPEAELLARYSARLRPPPTLVEVPEARGTPVVVKRQEGAALLAALPRNAFAVPLDPRGRALDSETLAARLRQWAELARPIGFLIGGAEGLDQAVIERADFVLSLGAMTWPHFLVRAMLAEQLYRAQAIALGHPYHRAGRPDGVS</sequence>
<comment type="similarity">
    <text evidence="4 5">Belongs to the RNA methyltransferase RlmH family.</text>
</comment>
<dbReference type="PIRSF" id="PIRSF004505">
    <property type="entry name" value="MT_bac"/>
    <property type="match status" value="1"/>
</dbReference>
<evidence type="ECO:0000313" key="7">
    <source>
        <dbReference type="Proteomes" id="UP000239724"/>
    </source>
</evidence>
<feature type="binding site" evidence="5">
    <location>
        <position position="65"/>
    </location>
    <ligand>
        <name>S-adenosyl-L-methionine</name>
        <dbReference type="ChEBI" id="CHEBI:59789"/>
    </ligand>
</feature>
<dbReference type="PANTHER" id="PTHR33603">
    <property type="entry name" value="METHYLTRANSFERASE"/>
    <property type="match status" value="1"/>
</dbReference>